<accession>A0ABD1YXA2</accession>
<reference evidence="2 3" key="1">
    <citation type="submission" date="2024-09" db="EMBL/GenBank/DDBJ databases">
        <title>Chromosome-scale assembly of Riccia fluitans.</title>
        <authorList>
            <person name="Paukszto L."/>
            <person name="Sawicki J."/>
            <person name="Karawczyk K."/>
            <person name="Piernik-Szablinska J."/>
            <person name="Szczecinska M."/>
            <person name="Mazdziarz M."/>
        </authorList>
    </citation>
    <scope>NUCLEOTIDE SEQUENCE [LARGE SCALE GENOMIC DNA]</scope>
    <source>
        <strain evidence="2">Rf_01</strain>
        <tissue evidence="2">Aerial parts of the thallus</tissue>
    </source>
</reference>
<comment type="caution">
    <text evidence="2">The sequence shown here is derived from an EMBL/GenBank/DDBJ whole genome shotgun (WGS) entry which is preliminary data.</text>
</comment>
<feature type="region of interest" description="Disordered" evidence="1">
    <location>
        <begin position="1"/>
        <end position="22"/>
    </location>
</feature>
<keyword evidence="3" id="KW-1185">Reference proteome</keyword>
<protein>
    <submittedName>
        <fullName evidence="2">Uncharacterized protein</fullName>
    </submittedName>
</protein>
<evidence type="ECO:0000313" key="2">
    <source>
        <dbReference type="EMBL" id="KAL2635039.1"/>
    </source>
</evidence>
<dbReference type="Proteomes" id="UP001605036">
    <property type="component" value="Unassembled WGS sequence"/>
</dbReference>
<evidence type="ECO:0000256" key="1">
    <source>
        <dbReference type="SAM" id="MobiDB-lite"/>
    </source>
</evidence>
<name>A0ABD1YXA2_9MARC</name>
<dbReference type="EMBL" id="JBHFFA010000003">
    <property type="protein sequence ID" value="KAL2635039.1"/>
    <property type="molecule type" value="Genomic_DNA"/>
</dbReference>
<organism evidence="2 3">
    <name type="scientific">Riccia fluitans</name>
    <dbReference type="NCBI Taxonomy" id="41844"/>
    <lineage>
        <taxon>Eukaryota</taxon>
        <taxon>Viridiplantae</taxon>
        <taxon>Streptophyta</taxon>
        <taxon>Embryophyta</taxon>
        <taxon>Marchantiophyta</taxon>
        <taxon>Marchantiopsida</taxon>
        <taxon>Marchantiidae</taxon>
        <taxon>Marchantiales</taxon>
        <taxon>Ricciaceae</taxon>
        <taxon>Riccia</taxon>
    </lineage>
</organism>
<gene>
    <name evidence="2" type="ORF">R1flu_006518</name>
</gene>
<proteinExistence type="predicted"/>
<evidence type="ECO:0000313" key="3">
    <source>
        <dbReference type="Proteomes" id="UP001605036"/>
    </source>
</evidence>
<sequence>MSSGLSSATSSCTLSSSLPGSPASSSAVISSELVIDNGSSLPGMGSPTIGTSEANGDFHMLLLEMVVAGQCASVQAAAGEVVAEKSMIATEPSVVEPSILDPHERHKLLELMLVESISPNLTQVAVHLSNWTMVWPANVPKSPTNAMLEVMKFGQLAVWNSRIVSKEL</sequence>
<dbReference type="AlphaFoldDB" id="A0ABD1YXA2"/>